<evidence type="ECO:0000313" key="3">
    <source>
        <dbReference type="EMBL" id="MBC6681304.1"/>
    </source>
</evidence>
<dbReference type="Proteomes" id="UP000602647">
    <property type="component" value="Unassembled WGS sequence"/>
</dbReference>
<feature type="transmembrane region" description="Helical" evidence="1">
    <location>
        <begin position="468"/>
        <end position="488"/>
    </location>
</feature>
<proteinExistence type="predicted"/>
<protein>
    <submittedName>
        <fullName evidence="3">Tape measure protein</fullName>
    </submittedName>
</protein>
<keyword evidence="1" id="KW-0812">Transmembrane</keyword>
<evidence type="ECO:0000259" key="2">
    <source>
        <dbReference type="Pfam" id="PF20155"/>
    </source>
</evidence>
<keyword evidence="1" id="KW-1133">Transmembrane helix</keyword>
<name>A0A923NQM5_9FIRM</name>
<organism evidence="3 4">
    <name type="scientific">Zhenpiania hominis</name>
    <dbReference type="NCBI Taxonomy" id="2763644"/>
    <lineage>
        <taxon>Bacteria</taxon>
        <taxon>Bacillati</taxon>
        <taxon>Bacillota</taxon>
        <taxon>Clostridia</taxon>
        <taxon>Peptostreptococcales</taxon>
        <taxon>Anaerovoracaceae</taxon>
        <taxon>Zhenpiania</taxon>
    </lineage>
</organism>
<feature type="domain" description="Tape measure protein N-terminal" evidence="2">
    <location>
        <begin position="100"/>
        <end position="285"/>
    </location>
</feature>
<gene>
    <name evidence="3" type="ORF">H9L42_15955</name>
</gene>
<reference evidence="3" key="1">
    <citation type="submission" date="2020-08" db="EMBL/GenBank/DDBJ databases">
        <title>Genome public.</title>
        <authorList>
            <person name="Liu C."/>
            <person name="Sun Q."/>
        </authorList>
    </citation>
    <scope>NUCLEOTIDE SEQUENCE</scope>
    <source>
        <strain evidence="3">BX12</strain>
    </source>
</reference>
<feature type="transmembrane region" description="Helical" evidence="1">
    <location>
        <begin position="307"/>
        <end position="327"/>
    </location>
</feature>
<dbReference type="InterPro" id="IPR013491">
    <property type="entry name" value="Tape_meas_N"/>
</dbReference>
<dbReference type="RefSeq" id="WP_187304399.1">
    <property type="nucleotide sequence ID" value="NZ_JACRYT010000032.1"/>
</dbReference>
<dbReference type="EMBL" id="JACRYT010000032">
    <property type="protein sequence ID" value="MBC6681304.1"/>
    <property type="molecule type" value="Genomic_DNA"/>
</dbReference>
<keyword evidence="4" id="KW-1185">Reference proteome</keyword>
<feature type="transmembrane region" description="Helical" evidence="1">
    <location>
        <begin position="405"/>
        <end position="433"/>
    </location>
</feature>
<feature type="transmembrane region" description="Helical" evidence="1">
    <location>
        <begin position="440"/>
        <end position="462"/>
    </location>
</feature>
<sequence length="699" mass="74269">MAKISTMIQLNDAVSGTLQHINNAMNMTISSFERLDNAANVNFGGIRQEVAEANAGLMQMQQQLQENNQVVEQQSSRFSGLTSKVVGLVGAYAGLQGLKSVMGLSDELTLTTARLNLMNDGLQSTEELQQKIFQSAQASRGSYQATADAVSKMGLLAGEAFSSNDELIAFMEQVNKQFTIAGTSQEGQAAAMLQLTQAMGAGVLRGEELNSIFENAPTMIQSIADYLNKPIGQIREMAADGEITAEIVKNAMLAAADETNKKFESMPMTFGQIAQSMKNQALMAFQPVFNRLSDLANSPQFASMVDGMIAGLSTVAGVVVQIFEVVASVGGFIADNWSLIAPIVGMAAVALGIYTGALIINNVQQGISNTLKRIAAVQAVAHGTATAAETAATVGMTTAQLSFNAALYACPLTWILLLIIAVIAAIYIVIAVINKVQNKTISATGVIVGALATAGAFIWNLFAGLVNGAISLFASLWNFLAGFANFFANFLRDPLGSAAHLLASFCETALNMLSALASALDAIFDTDYVSTINGWIDKVNGWAESVGNGKYQEEVQKINPQDYYMDRKSYSGAYNWGYSKGSSAAESIRSKFDNSIGNKVAGLGNSTAGSGIGKNVGNIDKNTSKINDAVQSSSEDLKLIRQLAERAAINKITTTHVKVDMTGMTNQINDKDKDIDGFINTFTKKVEEAFLSSAEGVHE</sequence>
<dbReference type="NCBIfam" id="TIGR02675">
    <property type="entry name" value="tape_meas_nterm"/>
    <property type="match status" value="1"/>
</dbReference>
<dbReference type="AlphaFoldDB" id="A0A923NQM5"/>
<feature type="transmembrane region" description="Helical" evidence="1">
    <location>
        <begin position="339"/>
        <end position="360"/>
    </location>
</feature>
<evidence type="ECO:0000313" key="4">
    <source>
        <dbReference type="Proteomes" id="UP000602647"/>
    </source>
</evidence>
<dbReference type="Pfam" id="PF20155">
    <property type="entry name" value="TMP_3"/>
    <property type="match status" value="1"/>
</dbReference>
<evidence type="ECO:0000256" key="1">
    <source>
        <dbReference type="SAM" id="Phobius"/>
    </source>
</evidence>
<keyword evidence="1" id="KW-0472">Membrane</keyword>
<accession>A0A923NQM5</accession>
<comment type="caution">
    <text evidence="3">The sequence shown here is derived from an EMBL/GenBank/DDBJ whole genome shotgun (WGS) entry which is preliminary data.</text>
</comment>